<comment type="catalytic activity">
    <reaction evidence="7 9 10">
        <text>2-(2-carboxy-4-methylthiazol-5-yl)ethyl phosphate + 4-amino-2-methyl-5-(diphosphooxymethyl)pyrimidine + 2 H(+) = thiamine phosphate + CO2 + diphosphate</text>
        <dbReference type="Rhea" id="RHEA:47848"/>
        <dbReference type="ChEBI" id="CHEBI:15378"/>
        <dbReference type="ChEBI" id="CHEBI:16526"/>
        <dbReference type="ChEBI" id="CHEBI:33019"/>
        <dbReference type="ChEBI" id="CHEBI:37575"/>
        <dbReference type="ChEBI" id="CHEBI:57841"/>
        <dbReference type="ChEBI" id="CHEBI:62890"/>
        <dbReference type="EC" id="2.5.1.3"/>
    </reaction>
</comment>
<sequence length="236" mass="24658">MSEFKWHDAAIRKALQVYFIMGSNNCLKDPMDVLREAIDGGITLFQFREKGTGALSGEPMVELAYRMRELCRRHDVPFIVNDDVELAITVDADGVHVGQEDEGASAVRERIGSRLLGVSAYNMGEAGAAICSGADYLGVGPLFSTQTKEDAKAASGLQVLTEMRGSGIHIPIVGIGGITAANAGQVIHAGADGVSFITAISHADDPTAAAREMRQAVHAAGGSTSNAKSGKAGGSR</sequence>
<evidence type="ECO:0000256" key="6">
    <source>
        <dbReference type="ARBA" id="ARBA00047334"/>
    </source>
</evidence>
<dbReference type="CDD" id="cd00564">
    <property type="entry name" value="TMP_TenI"/>
    <property type="match status" value="1"/>
</dbReference>
<comment type="catalytic activity">
    <reaction evidence="8 9 10">
        <text>2-[(2R,5Z)-2-carboxy-4-methylthiazol-5(2H)-ylidene]ethyl phosphate + 4-amino-2-methyl-5-(diphosphooxymethyl)pyrimidine + 2 H(+) = thiamine phosphate + CO2 + diphosphate</text>
        <dbReference type="Rhea" id="RHEA:47844"/>
        <dbReference type="ChEBI" id="CHEBI:15378"/>
        <dbReference type="ChEBI" id="CHEBI:16526"/>
        <dbReference type="ChEBI" id="CHEBI:33019"/>
        <dbReference type="ChEBI" id="CHEBI:37575"/>
        <dbReference type="ChEBI" id="CHEBI:57841"/>
        <dbReference type="ChEBI" id="CHEBI:62899"/>
        <dbReference type="EC" id="2.5.1.3"/>
    </reaction>
</comment>
<comment type="similarity">
    <text evidence="9 10">Belongs to the thiamine-phosphate synthase family.</text>
</comment>
<evidence type="ECO:0000256" key="11">
    <source>
        <dbReference type="RuleBase" id="RU004253"/>
    </source>
</evidence>
<gene>
    <name evidence="9" type="primary">thiE</name>
    <name evidence="13" type="ORF">A8990_107157</name>
</gene>
<evidence type="ECO:0000313" key="14">
    <source>
        <dbReference type="Proteomes" id="UP000256304"/>
    </source>
</evidence>
<dbReference type="Gene3D" id="3.20.20.70">
    <property type="entry name" value="Aldolase class I"/>
    <property type="match status" value="1"/>
</dbReference>
<evidence type="ECO:0000256" key="3">
    <source>
        <dbReference type="ARBA" id="ARBA00022723"/>
    </source>
</evidence>
<dbReference type="PANTHER" id="PTHR20857:SF15">
    <property type="entry name" value="THIAMINE-PHOSPHATE SYNTHASE"/>
    <property type="match status" value="1"/>
</dbReference>
<feature type="binding site" evidence="9">
    <location>
        <position position="119"/>
    </location>
    <ligand>
        <name>4-amino-2-methyl-5-(diphosphooxymethyl)pyrimidine</name>
        <dbReference type="ChEBI" id="CHEBI:57841"/>
    </ligand>
</feature>
<evidence type="ECO:0000256" key="10">
    <source>
        <dbReference type="RuleBase" id="RU003826"/>
    </source>
</evidence>
<dbReference type="GO" id="GO:0009229">
    <property type="term" value="P:thiamine diphosphate biosynthetic process"/>
    <property type="evidence" value="ECO:0007669"/>
    <property type="project" value="UniProtKB-UniRule"/>
</dbReference>
<evidence type="ECO:0000256" key="8">
    <source>
        <dbReference type="ARBA" id="ARBA00047883"/>
    </source>
</evidence>
<proteinExistence type="inferred from homology"/>
<feature type="binding site" evidence="9">
    <location>
        <position position="81"/>
    </location>
    <ligand>
        <name>4-amino-2-methyl-5-(diphosphooxymethyl)pyrimidine</name>
        <dbReference type="ChEBI" id="CHEBI:57841"/>
    </ligand>
</feature>
<dbReference type="HAMAP" id="MF_00097">
    <property type="entry name" value="TMP_synthase"/>
    <property type="match status" value="1"/>
</dbReference>
<keyword evidence="3 9" id="KW-0479">Metal-binding</keyword>
<feature type="binding site" evidence="9">
    <location>
        <position position="101"/>
    </location>
    <ligand>
        <name>Mg(2+)</name>
        <dbReference type="ChEBI" id="CHEBI:18420"/>
    </ligand>
</feature>
<dbReference type="InterPro" id="IPR036206">
    <property type="entry name" value="ThiamineP_synth_sf"/>
</dbReference>
<dbReference type="FunFam" id="3.20.20.70:FF:000096">
    <property type="entry name" value="Thiamine-phosphate synthase"/>
    <property type="match status" value="1"/>
</dbReference>
<comment type="cofactor">
    <cofactor evidence="9">
        <name>Mg(2+)</name>
        <dbReference type="ChEBI" id="CHEBI:18420"/>
    </cofactor>
    <text evidence="9">Binds 1 Mg(2+) ion per subunit.</text>
</comment>
<comment type="function">
    <text evidence="9">Condenses 4-methyl-5-(beta-hydroxyethyl)thiazole monophosphate (THZ-P) and 2-methyl-4-amino-5-hydroxymethyl pyrimidine pyrophosphate (HMP-PP) to form thiamine monophosphate (TMP).</text>
</comment>
<feature type="domain" description="Thiamine phosphate synthase/TenI" evidence="12">
    <location>
        <begin position="17"/>
        <end position="200"/>
    </location>
</feature>
<evidence type="ECO:0000256" key="7">
    <source>
        <dbReference type="ARBA" id="ARBA00047851"/>
    </source>
</evidence>
<keyword evidence="14" id="KW-1185">Reference proteome</keyword>
<dbReference type="Proteomes" id="UP000256304">
    <property type="component" value="Unassembled WGS sequence"/>
</dbReference>
<protein>
    <recommendedName>
        <fullName evidence="9">Thiamine-phosphate synthase</fullName>
        <shortName evidence="9">TP synthase</shortName>
        <shortName evidence="9">TPS</shortName>
        <ecNumber evidence="9">2.5.1.3</ecNumber>
    </recommendedName>
    <alternativeName>
        <fullName evidence="9">Thiamine-phosphate pyrophosphorylase</fullName>
        <shortName evidence="9">TMP pyrophosphorylase</shortName>
        <shortName evidence="9">TMP-PPase</shortName>
    </alternativeName>
</protein>
<feature type="binding site" evidence="9">
    <location>
        <begin position="46"/>
        <end position="50"/>
    </location>
    <ligand>
        <name>4-amino-2-methyl-5-(diphosphooxymethyl)pyrimidine</name>
        <dbReference type="ChEBI" id="CHEBI:57841"/>
    </ligand>
</feature>
<evidence type="ECO:0000256" key="9">
    <source>
        <dbReference type="HAMAP-Rule" id="MF_00097"/>
    </source>
</evidence>
<comment type="catalytic activity">
    <reaction evidence="6 9 10">
        <text>4-methyl-5-(2-phosphooxyethyl)-thiazole + 4-amino-2-methyl-5-(diphosphooxymethyl)pyrimidine + H(+) = thiamine phosphate + diphosphate</text>
        <dbReference type="Rhea" id="RHEA:22328"/>
        <dbReference type="ChEBI" id="CHEBI:15378"/>
        <dbReference type="ChEBI" id="CHEBI:33019"/>
        <dbReference type="ChEBI" id="CHEBI:37575"/>
        <dbReference type="ChEBI" id="CHEBI:57841"/>
        <dbReference type="ChEBI" id="CHEBI:58296"/>
        <dbReference type="EC" id="2.5.1.3"/>
    </reaction>
</comment>
<name>A0A3D9S7B1_9BACL</name>
<feature type="binding site" evidence="9">
    <location>
        <position position="177"/>
    </location>
    <ligand>
        <name>2-[(2R,5Z)-2-carboxy-4-methylthiazol-5(2H)-ylidene]ethyl phosphate</name>
        <dbReference type="ChEBI" id="CHEBI:62899"/>
    </ligand>
</feature>
<feature type="binding site" evidence="9">
    <location>
        <position position="82"/>
    </location>
    <ligand>
        <name>Mg(2+)</name>
        <dbReference type="ChEBI" id="CHEBI:18420"/>
    </ligand>
</feature>
<dbReference type="GO" id="GO:0005737">
    <property type="term" value="C:cytoplasm"/>
    <property type="evidence" value="ECO:0007669"/>
    <property type="project" value="TreeGrafter"/>
</dbReference>
<feature type="binding site" evidence="9">
    <location>
        <begin position="145"/>
        <end position="147"/>
    </location>
    <ligand>
        <name>2-[(2R,5Z)-2-carboxy-4-methylthiazol-5(2H)-ylidene]ethyl phosphate</name>
        <dbReference type="ChEBI" id="CHEBI:62899"/>
    </ligand>
</feature>
<dbReference type="RefSeq" id="WP_116188558.1">
    <property type="nucleotide sequence ID" value="NZ_QTTN01000007.1"/>
</dbReference>
<accession>A0A3D9S7B1</accession>
<evidence type="ECO:0000256" key="4">
    <source>
        <dbReference type="ARBA" id="ARBA00022842"/>
    </source>
</evidence>
<dbReference type="SUPFAM" id="SSF51391">
    <property type="entry name" value="Thiamin phosphate synthase"/>
    <property type="match status" value="1"/>
</dbReference>
<reference evidence="13 14" key="1">
    <citation type="submission" date="2018-08" db="EMBL/GenBank/DDBJ databases">
        <title>Genomic Encyclopedia of Type Strains, Phase III (KMG-III): the genomes of soil and plant-associated and newly described type strains.</title>
        <authorList>
            <person name="Whitman W."/>
        </authorList>
    </citation>
    <scope>NUCLEOTIDE SEQUENCE [LARGE SCALE GENOMIC DNA]</scope>
    <source>
        <strain evidence="13 14">CGMCC 1.10966</strain>
    </source>
</reference>
<keyword evidence="4 9" id="KW-0460">Magnesium</keyword>
<dbReference type="OrthoDB" id="9812206at2"/>
<comment type="pathway">
    <text evidence="1 9 11">Cofactor biosynthesis; thiamine diphosphate biosynthesis; thiamine phosphate from 4-amino-2-methyl-5-diphosphomethylpyrimidine and 4-methyl-5-(2-phosphoethyl)-thiazole: step 1/1.</text>
</comment>
<dbReference type="InterPro" id="IPR013785">
    <property type="entry name" value="Aldolase_TIM"/>
</dbReference>
<dbReference type="InterPro" id="IPR022998">
    <property type="entry name" value="ThiamineP_synth_TenI"/>
</dbReference>
<dbReference type="UniPathway" id="UPA00060">
    <property type="reaction ID" value="UER00141"/>
</dbReference>
<organism evidence="13 14">
    <name type="scientific">Paenibacillus taihuensis</name>
    <dbReference type="NCBI Taxonomy" id="1156355"/>
    <lineage>
        <taxon>Bacteria</taxon>
        <taxon>Bacillati</taxon>
        <taxon>Bacillota</taxon>
        <taxon>Bacilli</taxon>
        <taxon>Bacillales</taxon>
        <taxon>Paenibacillaceae</taxon>
        <taxon>Paenibacillus</taxon>
    </lineage>
</organism>
<keyword evidence="2 9" id="KW-0808">Transferase</keyword>
<dbReference type="Pfam" id="PF02581">
    <property type="entry name" value="TMP-TENI"/>
    <property type="match status" value="1"/>
</dbReference>
<dbReference type="PANTHER" id="PTHR20857">
    <property type="entry name" value="THIAMINE-PHOSPHATE PYROPHOSPHORYLASE"/>
    <property type="match status" value="1"/>
</dbReference>
<dbReference type="EC" id="2.5.1.3" evidence="9"/>
<dbReference type="GO" id="GO:0009228">
    <property type="term" value="P:thiamine biosynthetic process"/>
    <property type="evidence" value="ECO:0007669"/>
    <property type="project" value="UniProtKB-KW"/>
</dbReference>
<dbReference type="EMBL" id="QTTN01000007">
    <property type="protein sequence ID" value="REE89060.1"/>
    <property type="molecule type" value="Genomic_DNA"/>
</dbReference>
<evidence type="ECO:0000313" key="13">
    <source>
        <dbReference type="EMBL" id="REE89060.1"/>
    </source>
</evidence>
<evidence type="ECO:0000256" key="5">
    <source>
        <dbReference type="ARBA" id="ARBA00022977"/>
    </source>
</evidence>
<comment type="caution">
    <text evidence="13">The sequence shown here is derived from an EMBL/GenBank/DDBJ whole genome shotgun (WGS) entry which is preliminary data.</text>
</comment>
<evidence type="ECO:0000256" key="1">
    <source>
        <dbReference type="ARBA" id="ARBA00005165"/>
    </source>
</evidence>
<dbReference type="InterPro" id="IPR034291">
    <property type="entry name" value="TMP_synthase"/>
</dbReference>
<dbReference type="GO" id="GO:0000287">
    <property type="term" value="F:magnesium ion binding"/>
    <property type="evidence" value="ECO:0007669"/>
    <property type="project" value="UniProtKB-UniRule"/>
</dbReference>
<dbReference type="AlphaFoldDB" id="A0A3D9S7B1"/>
<evidence type="ECO:0000259" key="12">
    <source>
        <dbReference type="Pfam" id="PF02581"/>
    </source>
</evidence>
<feature type="binding site" evidence="9">
    <location>
        <position position="148"/>
    </location>
    <ligand>
        <name>4-amino-2-methyl-5-(diphosphooxymethyl)pyrimidine</name>
        <dbReference type="ChEBI" id="CHEBI:57841"/>
    </ligand>
</feature>
<dbReference type="GO" id="GO:0004789">
    <property type="term" value="F:thiamine-phosphate diphosphorylase activity"/>
    <property type="evidence" value="ECO:0007669"/>
    <property type="project" value="UniProtKB-UniRule"/>
</dbReference>
<keyword evidence="5 9" id="KW-0784">Thiamine biosynthesis</keyword>
<evidence type="ECO:0000256" key="2">
    <source>
        <dbReference type="ARBA" id="ARBA00022679"/>
    </source>
</evidence>
<dbReference type="NCBIfam" id="TIGR00693">
    <property type="entry name" value="thiE"/>
    <property type="match status" value="1"/>
</dbReference>
<feature type="binding site" evidence="9">
    <location>
        <begin position="197"/>
        <end position="198"/>
    </location>
    <ligand>
        <name>2-[(2R,5Z)-2-carboxy-4-methylthiazol-5(2H)-ylidene]ethyl phosphate</name>
        <dbReference type="ChEBI" id="CHEBI:62899"/>
    </ligand>
</feature>